<proteinExistence type="predicted"/>
<protein>
    <submittedName>
        <fullName evidence="1">Uncharacterized protein</fullName>
    </submittedName>
</protein>
<dbReference type="EnsemblPlants" id="AET5Gv20361100.28">
    <property type="protein sequence ID" value="AET5Gv20361100.28"/>
    <property type="gene ID" value="AET5Gv20361100"/>
</dbReference>
<evidence type="ECO:0000313" key="2">
    <source>
        <dbReference type="Proteomes" id="UP000015105"/>
    </source>
</evidence>
<name>A0A453KBQ1_AEGTS</name>
<reference evidence="2" key="2">
    <citation type="journal article" date="2017" name="Nat. Plants">
        <title>The Aegilops tauschii genome reveals multiple impacts of transposons.</title>
        <authorList>
            <person name="Zhao G."/>
            <person name="Zou C."/>
            <person name="Li K."/>
            <person name="Wang K."/>
            <person name="Li T."/>
            <person name="Gao L."/>
            <person name="Zhang X."/>
            <person name="Wang H."/>
            <person name="Yang Z."/>
            <person name="Liu X."/>
            <person name="Jiang W."/>
            <person name="Mao L."/>
            <person name="Kong X."/>
            <person name="Jiao Y."/>
            <person name="Jia J."/>
        </authorList>
    </citation>
    <scope>NUCLEOTIDE SEQUENCE [LARGE SCALE GENOMIC DNA]</scope>
    <source>
        <strain evidence="2">cv. AL8/78</strain>
    </source>
</reference>
<reference evidence="1" key="3">
    <citation type="journal article" date="2017" name="Nature">
        <title>Genome sequence of the progenitor of the wheat D genome Aegilops tauschii.</title>
        <authorList>
            <person name="Luo M.C."/>
            <person name="Gu Y.Q."/>
            <person name="Puiu D."/>
            <person name="Wang H."/>
            <person name="Twardziok S.O."/>
            <person name="Deal K.R."/>
            <person name="Huo N."/>
            <person name="Zhu T."/>
            <person name="Wang L."/>
            <person name="Wang Y."/>
            <person name="McGuire P.E."/>
            <person name="Liu S."/>
            <person name="Long H."/>
            <person name="Ramasamy R.K."/>
            <person name="Rodriguez J.C."/>
            <person name="Van S.L."/>
            <person name="Yuan L."/>
            <person name="Wang Z."/>
            <person name="Xia Z."/>
            <person name="Xiao L."/>
            <person name="Anderson O.D."/>
            <person name="Ouyang S."/>
            <person name="Liang Y."/>
            <person name="Zimin A.V."/>
            <person name="Pertea G."/>
            <person name="Qi P."/>
            <person name="Bennetzen J.L."/>
            <person name="Dai X."/>
            <person name="Dawson M.W."/>
            <person name="Muller H.G."/>
            <person name="Kugler K."/>
            <person name="Rivarola-Duarte L."/>
            <person name="Spannagl M."/>
            <person name="Mayer K.F.X."/>
            <person name="Lu F.H."/>
            <person name="Bevan M.W."/>
            <person name="Leroy P."/>
            <person name="Li P."/>
            <person name="You F.M."/>
            <person name="Sun Q."/>
            <person name="Liu Z."/>
            <person name="Lyons E."/>
            <person name="Wicker T."/>
            <person name="Salzberg S.L."/>
            <person name="Devos K.M."/>
            <person name="Dvorak J."/>
        </authorList>
    </citation>
    <scope>NUCLEOTIDE SEQUENCE [LARGE SCALE GENOMIC DNA]</scope>
    <source>
        <strain evidence="1">cv. AL8/78</strain>
    </source>
</reference>
<dbReference type="Proteomes" id="UP000015105">
    <property type="component" value="Chromosome 5D"/>
</dbReference>
<dbReference type="PANTHER" id="PTHR43796">
    <property type="entry name" value="CARBOXYNORSPERMIDINE SYNTHASE"/>
    <property type="match status" value="1"/>
</dbReference>
<reference evidence="2" key="1">
    <citation type="journal article" date="2014" name="Science">
        <title>Ancient hybridizations among the ancestral genomes of bread wheat.</title>
        <authorList>
            <consortium name="International Wheat Genome Sequencing Consortium,"/>
            <person name="Marcussen T."/>
            <person name="Sandve S.R."/>
            <person name="Heier L."/>
            <person name="Spannagl M."/>
            <person name="Pfeifer M."/>
            <person name="Jakobsen K.S."/>
            <person name="Wulff B.B."/>
            <person name="Steuernagel B."/>
            <person name="Mayer K.F."/>
            <person name="Olsen O.A."/>
        </authorList>
    </citation>
    <scope>NUCLEOTIDE SEQUENCE [LARGE SCALE GENOMIC DNA]</scope>
    <source>
        <strain evidence="2">cv. AL8/78</strain>
    </source>
</reference>
<keyword evidence="2" id="KW-1185">Reference proteome</keyword>
<organism evidence="1 2">
    <name type="scientific">Aegilops tauschii subsp. strangulata</name>
    <name type="common">Goatgrass</name>
    <dbReference type="NCBI Taxonomy" id="200361"/>
    <lineage>
        <taxon>Eukaryota</taxon>
        <taxon>Viridiplantae</taxon>
        <taxon>Streptophyta</taxon>
        <taxon>Embryophyta</taxon>
        <taxon>Tracheophyta</taxon>
        <taxon>Spermatophyta</taxon>
        <taxon>Magnoliopsida</taxon>
        <taxon>Liliopsida</taxon>
        <taxon>Poales</taxon>
        <taxon>Poaceae</taxon>
        <taxon>BOP clade</taxon>
        <taxon>Pooideae</taxon>
        <taxon>Triticodae</taxon>
        <taxon>Triticeae</taxon>
        <taxon>Triticinae</taxon>
        <taxon>Aegilops</taxon>
    </lineage>
</organism>
<reference evidence="1" key="5">
    <citation type="journal article" date="2021" name="G3 (Bethesda)">
        <title>Aegilops tauschii genome assembly Aet v5.0 features greater sequence contiguity and improved annotation.</title>
        <authorList>
            <person name="Wang L."/>
            <person name="Zhu T."/>
            <person name="Rodriguez J.C."/>
            <person name="Deal K.R."/>
            <person name="Dubcovsky J."/>
            <person name="McGuire P.E."/>
            <person name="Lux T."/>
            <person name="Spannagl M."/>
            <person name="Mayer K.F.X."/>
            <person name="Baldrich P."/>
            <person name="Meyers B.C."/>
            <person name="Huo N."/>
            <person name="Gu Y.Q."/>
            <person name="Zhou H."/>
            <person name="Devos K.M."/>
            <person name="Bennetzen J.L."/>
            <person name="Unver T."/>
            <person name="Budak H."/>
            <person name="Gulick P.J."/>
            <person name="Galiba G."/>
            <person name="Kalapos B."/>
            <person name="Nelson D.R."/>
            <person name="Li P."/>
            <person name="You F.M."/>
            <person name="Luo M.C."/>
            <person name="Dvorak J."/>
        </authorList>
    </citation>
    <scope>NUCLEOTIDE SEQUENCE [LARGE SCALE GENOMIC DNA]</scope>
    <source>
        <strain evidence="1">cv. AL8/78</strain>
    </source>
</reference>
<evidence type="ECO:0000313" key="1">
    <source>
        <dbReference type="EnsemblPlants" id="AET5Gv20361100.28"/>
    </source>
</evidence>
<sequence>FLRSSQLFVMQPEGIAIESRKLLLERASQGTTNFVMNKPSWMIETDPKEVILGIYV</sequence>
<reference evidence="1" key="4">
    <citation type="submission" date="2019-03" db="UniProtKB">
        <authorList>
            <consortium name="EnsemblPlants"/>
        </authorList>
    </citation>
    <scope>IDENTIFICATION</scope>
</reference>
<accession>A0A453KBQ1</accession>
<dbReference type="PANTHER" id="PTHR43796:SF2">
    <property type="entry name" value="CARBOXYNORSPERMIDINE SYNTHASE"/>
    <property type="match status" value="1"/>
</dbReference>
<dbReference type="Gramene" id="AET5Gv20361100.28">
    <property type="protein sequence ID" value="AET5Gv20361100.28"/>
    <property type="gene ID" value="AET5Gv20361100"/>
</dbReference>
<dbReference type="AlphaFoldDB" id="A0A453KBQ1"/>